<dbReference type="SUPFAM" id="SSF53822">
    <property type="entry name" value="Periplasmic binding protein-like I"/>
    <property type="match status" value="1"/>
</dbReference>
<gene>
    <name evidence="6" type="ORF">TS85_07375</name>
</gene>
<accession>A0A7U4J7N5</accession>
<keyword evidence="1" id="KW-0678">Repressor</keyword>
<dbReference type="OrthoDB" id="8433438at2"/>
<dbReference type="SMART" id="SM00354">
    <property type="entry name" value="HTH_LACI"/>
    <property type="match status" value="1"/>
</dbReference>
<evidence type="ECO:0000256" key="2">
    <source>
        <dbReference type="ARBA" id="ARBA00023015"/>
    </source>
</evidence>
<dbReference type="InterPro" id="IPR046335">
    <property type="entry name" value="LacI/GalR-like_sensor"/>
</dbReference>
<dbReference type="PANTHER" id="PTHR30146">
    <property type="entry name" value="LACI-RELATED TRANSCRIPTIONAL REPRESSOR"/>
    <property type="match status" value="1"/>
</dbReference>
<feature type="domain" description="HTH lacI-type" evidence="5">
    <location>
        <begin position="4"/>
        <end position="58"/>
    </location>
</feature>
<protein>
    <submittedName>
        <fullName evidence="6">LacI family transcriptional regulator</fullName>
    </submittedName>
</protein>
<dbReference type="SUPFAM" id="SSF47413">
    <property type="entry name" value="lambda repressor-like DNA-binding domains"/>
    <property type="match status" value="1"/>
</dbReference>
<dbReference type="PROSITE" id="PS50932">
    <property type="entry name" value="HTH_LACI_2"/>
    <property type="match status" value="1"/>
</dbReference>
<dbReference type="RefSeq" id="WP_044331403.1">
    <property type="nucleotide sequence ID" value="NZ_CP010836.1"/>
</dbReference>
<dbReference type="InterPro" id="IPR010982">
    <property type="entry name" value="Lambda_DNA-bd_dom_sf"/>
</dbReference>
<dbReference type="Gene3D" id="3.40.50.2300">
    <property type="match status" value="2"/>
</dbReference>
<keyword evidence="4" id="KW-0804">Transcription</keyword>
<keyword evidence="7" id="KW-1185">Reference proteome</keyword>
<dbReference type="InterPro" id="IPR028082">
    <property type="entry name" value="Peripla_BP_I"/>
</dbReference>
<dbReference type="PANTHER" id="PTHR30146:SF151">
    <property type="entry name" value="HTH-TYPE TRANSCRIPTIONAL REPRESSOR CYTR"/>
    <property type="match status" value="1"/>
</dbReference>
<dbReference type="KEGG" id="sphi:TS85_07375"/>
<dbReference type="InterPro" id="IPR000843">
    <property type="entry name" value="HTH_LacI"/>
</dbReference>
<dbReference type="Gene3D" id="1.10.260.40">
    <property type="entry name" value="lambda repressor-like DNA-binding domains"/>
    <property type="match status" value="1"/>
</dbReference>
<dbReference type="CDD" id="cd01392">
    <property type="entry name" value="HTH_LacI"/>
    <property type="match status" value="1"/>
</dbReference>
<evidence type="ECO:0000256" key="4">
    <source>
        <dbReference type="ARBA" id="ARBA00023163"/>
    </source>
</evidence>
<dbReference type="EMBL" id="CP010836">
    <property type="protein sequence ID" value="AJP71647.1"/>
    <property type="molecule type" value="Genomic_DNA"/>
</dbReference>
<evidence type="ECO:0000256" key="3">
    <source>
        <dbReference type="ARBA" id="ARBA00023125"/>
    </source>
</evidence>
<dbReference type="Proteomes" id="UP000032300">
    <property type="component" value="Chromosome"/>
</dbReference>
<evidence type="ECO:0000313" key="7">
    <source>
        <dbReference type="Proteomes" id="UP000032300"/>
    </source>
</evidence>
<evidence type="ECO:0000256" key="1">
    <source>
        <dbReference type="ARBA" id="ARBA00022491"/>
    </source>
</evidence>
<dbReference type="CDD" id="cd06267">
    <property type="entry name" value="PBP1_LacI_sugar_binding-like"/>
    <property type="match status" value="1"/>
</dbReference>
<dbReference type="Pfam" id="PF00356">
    <property type="entry name" value="LacI"/>
    <property type="match status" value="1"/>
</dbReference>
<dbReference type="GO" id="GO:0000976">
    <property type="term" value="F:transcription cis-regulatory region binding"/>
    <property type="evidence" value="ECO:0007669"/>
    <property type="project" value="TreeGrafter"/>
</dbReference>
<dbReference type="AlphaFoldDB" id="A0A7U4J7N5"/>
<evidence type="ECO:0000313" key="6">
    <source>
        <dbReference type="EMBL" id="AJP71647.1"/>
    </source>
</evidence>
<dbReference type="GO" id="GO:0003700">
    <property type="term" value="F:DNA-binding transcription factor activity"/>
    <property type="evidence" value="ECO:0007669"/>
    <property type="project" value="TreeGrafter"/>
</dbReference>
<sequence length="330" mass="34735">MAQVTIRDVARVADVSVASVSRAMNGLDNVHPDTRARVLAAAAQLGYVPHAGARNLSMARAHAIGVVLPDLHGEFFSEIVRGMDKEASSRGFQLLLSNMHQDPAQAGQALRAMRGRVDGLLIMAPHLDAFDLLRGMPGNLPSVLVNCRAGSEVATILVDNVGGSDTMVRHLLANGHRAIAHIAGPQGNLDAEERLAGFRLSMRRHAGVENPLVLPGDFREEAGAAAARALIAGGQRVDAVFAANDMMAIGCLLALREAGVDVPGRIAVAGFDDIPVARYLGLTTMRVRIAEIGARAVSRLCERLAGGGIPATTELHAPDIVARTTTTMRA</sequence>
<keyword evidence="2" id="KW-0805">Transcription regulation</keyword>
<reference evidence="6 7" key="2">
    <citation type="submission" date="2015-02" db="EMBL/GenBank/DDBJ databases">
        <title>The complete genome of Sphingomonas hengshuiensis sp. WHSC-8 isolated from soil of Hengshui Lake.</title>
        <authorList>
            <person name="Wei S."/>
            <person name="Guo J."/>
            <person name="Su C."/>
            <person name="Wu R."/>
            <person name="Zhang Z."/>
            <person name="Liang K."/>
            <person name="Li H."/>
            <person name="Wang T."/>
            <person name="Liu H."/>
            <person name="Zhang C."/>
            <person name="Li Z."/>
            <person name="Wang Q."/>
            <person name="Meng J."/>
        </authorList>
    </citation>
    <scope>NUCLEOTIDE SEQUENCE [LARGE SCALE GENOMIC DNA]</scope>
    <source>
        <strain evidence="6 7">WHSC-8</strain>
    </source>
</reference>
<name>A0A7U4J7N5_9SPHN</name>
<keyword evidence="3" id="KW-0238">DNA-binding</keyword>
<evidence type="ECO:0000259" key="5">
    <source>
        <dbReference type="PROSITE" id="PS50932"/>
    </source>
</evidence>
<proteinExistence type="predicted"/>
<dbReference type="Pfam" id="PF13377">
    <property type="entry name" value="Peripla_BP_3"/>
    <property type="match status" value="1"/>
</dbReference>
<dbReference type="PROSITE" id="PS00356">
    <property type="entry name" value="HTH_LACI_1"/>
    <property type="match status" value="1"/>
</dbReference>
<reference evidence="6 7" key="1">
    <citation type="journal article" date="2015" name="Int. J. Syst. Evol. Microbiol.">
        <title>Sphingomonas hengshuiensis sp. nov., isolated from lake wetland.</title>
        <authorList>
            <person name="Wei S."/>
            <person name="Wang T."/>
            <person name="Liu H."/>
            <person name="Zhang C."/>
            <person name="Guo J."/>
            <person name="Wang Q."/>
            <person name="Liang K."/>
            <person name="Zhang Z."/>
        </authorList>
    </citation>
    <scope>NUCLEOTIDE SEQUENCE [LARGE SCALE GENOMIC DNA]</scope>
    <source>
        <strain evidence="6 7">WHSC-8</strain>
    </source>
</reference>
<organism evidence="6 7">
    <name type="scientific">Sphingomonas hengshuiensis</name>
    <dbReference type="NCBI Taxonomy" id="1609977"/>
    <lineage>
        <taxon>Bacteria</taxon>
        <taxon>Pseudomonadati</taxon>
        <taxon>Pseudomonadota</taxon>
        <taxon>Alphaproteobacteria</taxon>
        <taxon>Sphingomonadales</taxon>
        <taxon>Sphingomonadaceae</taxon>
        <taxon>Sphingomonas</taxon>
    </lineage>
</organism>